<dbReference type="AlphaFoldDB" id="A0A6I3M6I5"/>
<sequence length="91" mass="9666">MLTVAESVGEIMGAIAQLRSAATVEGDRARRRSAEHLGARFDGITTAEDLRDAVRDGLRFYDGGMGSFQDADTSPVAAAIARLGESLRRAI</sequence>
<comment type="caution">
    <text evidence="1">The sequence shown here is derived from an EMBL/GenBank/DDBJ whole genome shotgun (WGS) entry which is preliminary data.</text>
</comment>
<accession>A0A6I3M6I5</accession>
<keyword evidence="2" id="KW-1185">Reference proteome</keyword>
<name>A0A6I3M6I5_9MICO</name>
<gene>
    <name evidence="1" type="ORF">GJ743_08245</name>
</gene>
<evidence type="ECO:0000313" key="2">
    <source>
        <dbReference type="Proteomes" id="UP000433071"/>
    </source>
</evidence>
<proteinExistence type="predicted"/>
<dbReference type="RefSeq" id="WP_155051437.1">
    <property type="nucleotide sequence ID" value="NZ_BAAAIB010000001.1"/>
</dbReference>
<evidence type="ECO:0000313" key="1">
    <source>
        <dbReference type="EMBL" id="MTH68358.1"/>
    </source>
</evidence>
<dbReference type="OrthoDB" id="9812192at2"/>
<dbReference type="EMBL" id="WMLB01000020">
    <property type="protein sequence ID" value="MTH68358.1"/>
    <property type="molecule type" value="Genomic_DNA"/>
</dbReference>
<protein>
    <submittedName>
        <fullName evidence="1">Uncharacterized protein</fullName>
    </submittedName>
</protein>
<reference evidence="1 2" key="1">
    <citation type="submission" date="2019-11" db="EMBL/GenBank/DDBJ databases">
        <title>Agromyces kandeliae sp. nov., isolated from mangrove soil.</title>
        <authorList>
            <person name="Wang R."/>
        </authorList>
    </citation>
    <scope>NUCLEOTIDE SEQUENCE [LARGE SCALE GENOMIC DNA]</scope>
    <source>
        <strain evidence="1 2">JCM 11433</strain>
    </source>
</reference>
<organism evidence="1 2">
    <name type="scientific">Agromyces bracchium</name>
    <dbReference type="NCBI Taxonomy" id="88376"/>
    <lineage>
        <taxon>Bacteria</taxon>
        <taxon>Bacillati</taxon>
        <taxon>Actinomycetota</taxon>
        <taxon>Actinomycetes</taxon>
        <taxon>Micrococcales</taxon>
        <taxon>Microbacteriaceae</taxon>
        <taxon>Agromyces</taxon>
    </lineage>
</organism>
<dbReference type="Proteomes" id="UP000433071">
    <property type="component" value="Unassembled WGS sequence"/>
</dbReference>